<dbReference type="PATRIC" id="fig|864069.3.peg.3904"/>
<name>I4YST7_9HYPH</name>
<protein>
    <submittedName>
        <fullName evidence="1">Phosphonate C-P lyase system protein PhnG</fullName>
    </submittedName>
</protein>
<reference evidence="1 2" key="1">
    <citation type="submission" date="2012-02" db="EMBL/GenBank/DDBJ databases">
        <title>Improved High-Quality Draft sequence of Microvirga sp. WSM3557.</title>
        <authorList>
            <consortium name="US DOE Joint Genome Institute"/>
            <person name="Lucas S."/>
            <person name="Han J."/>
            <person name="Lapidus A."/>
            <person name="Cheng J.-F."/>
            <person name="Goodwin L."/>
            <person name="Pitluck S."/>
            <person name="Peters L."/>
            <person name="Zhang X."/>
            <person name="Detter J.C."/>
            <person name="Han C."/>
            <person name="Tapia R."/>
            <person name="Land M."/>
            <person name="Hauser L."/>
            <person name="Kyrpides N."/>
            <person name="Ivanova N."/>
            <person name="Pagani I."/>
            <person name="Brau L."/>
            <person name="Yates R."/>
            <person name="O'Hara G."/>
            <person name="Rui T."/>
            <person name="Howieson J."/>
            <person name="Reeve W."/>
            <person name="Woyke T."/>
        </authorList>
    </citation>
    <scope>NUCLEOTIDE SEQUENCE [LARGE SCALE GENOMIC DNA]</scope>
    <source>
        <strain evidence="1 2">WSM3557</strain>
    </source>
</reference>
<gene>
    <name evidence="1" type="ORF">MicloDRAFT_00035830</name>
</gene>
<dbReference type="Proteomes" id="UP000003947">
    <property type="component" value="Unassembled WGS sequence"/>
</dbReference>
<keyword evidence="1" id="KW-0456">Lyase</keyword>
<dbReference type="GO" id="GO:0019634">
    <property type="term" value="P:organic phosphonate metabolic process"/>
    <property type="evidence" value="ECO:0007669"/>
    <property type="project" value="InterPro"/>
</dbReference>
<dbReference type="NCBIfam" id="TIGR03293">
    <property type="entry name" value="PhnG_redo"/>
    <property type="match status" value="1"/>
</dbReference>
<organism evidence="1 2">
    <name type="scientific">Microvirga lotononidis</name>
    <dbReference type="NCBI Taxonomy" id="864069"/>
    <lineage>
        <taxon>Bacteria</taxon>
        <taxon>Pseudomonadati</taxon>
        <taxon>Pseudomonadota</taxon>
        <taxon>Alphaproteobacteria</taxon>
        <taxon>Hyphomicrobiales</taxon>
        <taxon>Methylobacteriaceae</taxon>
        <taxon>Microvirga</taxon>
    </lineage>
</organism>
<dbReference type="EMBL" id="JH660645">
    <property type="protein sequence ID" value="EIM27029.1"/>
    <property type="molecule type" value="Genomic_DNA"/>
</dbReference>
<accession>I4YST7</accession>
<sequence length="153" mass="16537">MNRMHSHDHARKRRLDALASSDPANLAERYAALEPSAPTATPIRGPEIGMVMLRGRAGGGGAVFNLGEATVTRSTVKLATGEIGHAIVLGRQLQKAHIVAHLDALSQRPEWATVIETDFVTPALAEQDAARTRQGEETEATRVDFFTMVRGED</sequence>
<dbReference type="HOGENOM" id="CLU_109242_0_0_5"/>
<dbReference type="Pfam" id="PF06754">
    <property type="entry name" value="PhnG"/>
    <property type="match status" value="1"/>
</dbReference>
<evidence type="ECO:0000313" key="2">
    <source>
        <dbReference type="Proteomes" id="UP000003947"/>
    </source>
</evidence>
<dbReference type="eggNOG" id="COG3624">
    <property type="taxonomic scope" value="Bacteria"/>
</dbReference>
<keyword evidence="2" id="KW-1185">Reference proteome</keyword>
<evidence type="ECO:0000313" key="1">
    <source>
        <dbReference type="EMBL" id="EIM27029.1"/>
    </source>
</evidence>
<dbReference type="STRING" id="864069.MicloDRAFT_00035830"/>
<dbReference type="OrthoDB" id="530475at2"/>
<dbReference type="InterPro" id="IPR009609">
    <property type="entry name" value="Phosphonate_metab_PhnG"/>
</dbReference>
<dbReference type="GO" id="GO:0015716">
    <property type="term" value="P:organic phosphonate transport"/>
    <property type="evidence" value="ECO:0007669"/>
    <property type="project" value="InterPro"/>
</dbReference>
<proteinExistence type="predicted"/>
<dbReference type="AlphaFoldDB" id="I4YST7"/>
<dbReference type="GO" id="GO:0016829">
    <property type="term" value="F:lyase activity"/>
    <property type="evidence" value="ECO:0007669"/>
    <property type="project" value="UniProtKB-KW"/>
</dbReference>